<dbReference type="InterPro" id="IPR001576">
    <property type="entry name" value="Phosphoglycerate_kinase"/>
</dbReference>
<feature type="binding site" evidence="7">
    <location>
        <begin position="320"/>
        <end position="323"/>
    </location>
    <ligand>
        <name>ATP</name>
        <dbReference type="ChEBI" id="CHEBI:30616"/>
    </ligand>
</feature>
<sequence>MGMMKSVKEANLKNKKILMRAGFDVGIDDAGNIIDDTRIREALPTIKYILEQKPKELIIISHLGRPEGEVVEKLRLNKVAERLKELLRMSNVKCQMSNEILNVKFQNYKISDNIYLLENIRFYPEEEKNEPEFAKKLASLGEIFVFEAFSAGHREHASTVGLMDYLPSFAGFEMGKEVGELSKLLGKVERPYVVIIGGAKTEDKAPVIENLKNKADKILVGGRTSNLLRQENKYQHDDKIILTVDGFDRNKKLINAEEDPLAILDIGPKTIKLFKGKIIKAKTILVAGPLGKIEESEFVKGTKEVYGAVANSIAYKVAAGGDTIEALNKFKLFDKFDFVSTGGGAALEFLAKGTLPVIEKL</sequence>
<dbReference type="GO" id="GO:0006096">
    <property type="term" value="P:glycolytic process"/>
    <property type="evidence" value="ECO:0007669"/>
    <property type="project" value="InterPro"/>
</dbReference>
<dbReference type="GO" id="GO:0006094">
    <property type="term" value="P:gluconeogenesis"/>
    <property type="evidence" value="ECO:0007669"/>
    <property type="project" value="TreeGrafter"/>
</dbReference>
<dbReference type="SUPFAM" id="SSF53748">
    <property type="entry name" value="Phosphoglycerate kinase"/>
    <property type="match status" value="1"/>
</dbReference>
<evidence type="ECO:0000256" key="7">
    <source>
        <dbReference type="PIRSR" id="PIRSR000724-2"/>
    </source>
</evidence>
<name>A0A554LGV9_9BACT</name>
<keyword evidence="5 8" id="KW-0418">Kinase</keyword>
<keyword evidence="3 8" id="KW-0808">Transferase</keyword>
<dbReference type="Gene3D" id="3.40.50.1260">
    <property type="entry name" value="Phosphoglycerate kinase, N-terminal domain"/>
    <property type="match status" value="3"/>
</dbReference>
<keyword evidence="6 7" id="KW-0067">ATP-binding</keyword>
<dbReference type="GO" id="GO:0005829">
    <property type="term" value="C:cytosol"/>
    <property type="evidence" value="ECO:0007669"/>
    <property type="project" value="TreeGrafter"/>
</dbReference>
<comment type="catalytic activity">
    <reaction evidence="1 8">
        <text>(2R)-3-phosphoglycerate + ATP = (2R)-3-phospho-glyceroyl phosphate + ADP</text>
        <dbReference type="Rhea" id="RHEA:14801"/>
        <dbReference type="ChEBI" id="CHEBI:30616"/>
        <dbReference type="ChEBI" id="CHEBI:57604"/>
        <dbReference type="ChEBI" id="CHEBI:58272"/>
        <dbReference type="ChEBI" id="CHEBI:456216"/>
        <dbReference type="EC" id="2.7.2.3"/>
    </reaction>
</comment>
<comment type="caution">
    <text evidence="9">The sequence shown here is derived from an EMBL/GenBank/DDBJ whole genome shotgun (WGS) entry which is preliminary data.</text>
</comment>
<accession>A0A554LGV9</accession>
<organism evidence="9 10">
    <name type="scientific">Candidatus Berkelbacteria bacterium Licking1014_96</name>
    <dbReference type="NCBI Taxonomy" id="2017149"/>
    <lineage>
        <taxon>Bacteria</taxon>
        <taxon>Candidatus Berkelbacteria</taxon>
    </lineage>
</organism>
<comment type="similarity">
    <text evidence="8">Belongs to the phosphoglycerate kinase family.</text>
</comment>
<dbReference type="PIRSF" id="PIRSF000724">
    <property type="entry name" value="Pgk"/>
    <property type="match status" value="1"/>
</dbReference>
<dbReference type="EMBL" id="VMGH01000016">
    <property type="protein sequence ID" value="TSC92113.1"/>
    <property type="molecule type" value="Genomic_DNA"/>
</dbReference>
<dbReference type="GO" id="GO:0005524">
    <property type="term" value="F:ATP binding"/>
    <property type="evidence" value="ECO:0007669"/>
    <property type="project" value="UniProtKB-KW"/>
</dbReference>
<dbReference type="AlphaFoldDB" id="A0A554LGV9"/>
<gene>
    <name evidence="9" type="ORF">CEN92_122</name>
</gene>
<dbReference type="EC" id="2.7.2.3" evidence="2 8"/>
<evidence type="ECO:0000256" key="2">
    <source>
        <dbReference type="ARBA" id="ARBA00013061"/>
    </source>
</evidence>
<dbReference type="GO" id="GO:0043531">
    <property type="term" value="F:ADP binding"/>
    <property type="evidence" value="ECO:0007669"/>
    <property type="project" value="TreeGrafter"/>
</dbReference>
<evidence type="ECO:0000256" key="3">
    <source>
        <dbReference type="ARBA" id="ARBA00022679"/>
    </source>
</evidence>
<dbReference type="PANTHER" id="PTHR11406">
    <property type="entry name" value="PHOSPHOGLYCERATE KINASE"/>
    <property type="match status" value="1"/>
</dbReference>
<feature type="binding site" evidence="7">
    <location>
        <position position="294"/>
    </location>
    <ligand>
        <name>ATP</name>
        <dbReference type="ChEBI" id="CHEBI:30616"/>
    </ligand>
</feature>
<evidence type="ECO:0000256" key="6">
    <source>
        <dbReference type="ARBA" id="ARBA00022840"/>
    </source>
</evidence>
<evidence type="ECO:0000313" key="9">
    <source>
        <dbReference type="EMBL" id="TSC92113.1"/>
    </source>
</evidence>
<evidence type="ECO:0000256" key="4">
    <source>
        <dbReference type="ARBA" id="ARBA00022741"/>
    </source>
</evidence>
<dbReference type="GO" id="GO:0004618">
    <property type="term" value="F:phosphoglycerate kinase activity"/>
    <property type="evidence" value="ECO:0007669"/>
    <property type="project" value="UniProtKB-EC"/>
</dbReference>
<dbReference type="Proteomes" id="UP000318296">
    <property type="component" value="Unassembled WGS sequence"/>
</dbReference>
<keyword evidence="4" id="KW-0547">Nucleotide-binding</keyword>
<dbReference type="InterPro" id="IPR036043">
    <property type="entry name" value="Phosphoglycerate_kinase_sf"/>
</dbReference>
<evidence type="ECO:0000256" key="5">
    <source>
        <dbReference type="ARBA" id="ARBA00022777"/>
    </source>
</evidence>
<protein>
    <recommendedName>
        <fullName evidence="2 8">Phosphoglycerate kinase</fullName>
        <ecNumber evidence="2 8">2.7.2.3</ecNumber>
    </recommendedName>
</protein>
<feature type="binding site" evidence="7">
    <location>
        <position position="204"/>
    </location>
    <ligand>
        <name>ATP</name>
        <dbReference type="ChEBI" id="CHEBI:30616"/>
    </ligand>
</feature>
<dbReference type="PANTHER" id="PTHR11406:SF23">
    <property type="entry name" value="PHOSPHOGLYCERATE KINASE 1, CHLOROPLASTIC-RELATED"/>
    <property type="match status" value="1"/>
</dbReference>
<dbReference type="Pfam" id="PF00162">
    <property type="entry name" value="PGK"/>
    <property type="match status" value="1"/>
</dbReference>
<evidence type="ECO:0000256" key="8">
    <source>
        <dbReference type="RuleBase" id="RU000532"/>
    </source>
</evidence>
<dbReference type="InterPro" id="IPR015824">
    <property type="entry name" value="Phosphoglycerate_kinase_N"/>
</dbReference>
<evidence type="ECO:0000256" key="1">
    <source>
        <dbReference type="ARBA" id="ARBA00000642"/>
    </source>
</evidence>
<evidence type="ECO:0000313" key="10">
    <source>
        <dbReference type="Proteomes" id="UP000318296"/>
    </source>
</evidence>
<dbReference type="PRINTS" id="PR00477">
    <property type="entry name" value="PHGLYCKINASE"/>
</dbReference>
<proteinExistence type="inferred from homology"/>
<reference evidence="9 10" key="1">
    <citation type="submission" date="2017-07" db="EMBL/GenBank/DDBJ databases">
        <title>Mechanisms for carbon and nitrogen cycling indicate functional differentiation within the Candidate Phyla Radiation.</title>
        <authorList>
            <person name="Danczak R.E."/>
            <person name="Johnston M.D."/>
            <person name="Kenah C."/>
            <person name="Slattery M."/>
            <person name="Wrighton K.C."/>
            <person name="Wilkins M.J."/>
        </authorList>
    </citation>
    <scope>NUCLEOTIDE SEQUENCE [LARGE SCALE GENOMIC DNA]</scope>
    <source>
        <strain evidence="9">Licking1014_96</strain>
    </source>
</reference>